<evidence type="ECO:0000256" key="10">
    <source>
        <dbReference type="RuleBase" id="RU361277"/>
    </source>
</evidence>
<dbReference type="GO" id="GO:0051903">
    <property type="term" value="F:S-(hydroxymethyl)glutathione dehydrogenase [NAD(P)+] activity"/>
    <property type="evidence" value="ECO:0007669"/>
    <property type="project" value="TreeGrafter"/>
</dbReference>
<evidence type="ECO:0000259" key="11">
    <source>
        <dbReference type="Pfam" id="PF00107"/>
    </source>
</evidence>
<dbReference type="InterPro" id="IPR036291">
    <property type="entry name" value="NAD(P)-bd_dom_sf"/>
</dbReference>
<dbReference type="EMBL" id="JAUJYN010000010">
    <property type="protein sequence ID" value="KAK1262062.1"/>
    <property type="molecule type" value="Genomic_DNA"/>
</dbReference>
<keyword evidence="3 10" id="KW-0479">Metal-binding</keyword>
<evidence type="ECO:0000256" key="5">
    <source>
        <dbReference type="ARBA" id="ARBA00023002"/>
    </source>
</evidence>
<dbReference type="Pfam" id="PF08240">
    <property type="entry name" value="ADH_N"/>
    <property type="match status" value="1"/>
</dbReference>
<evidence type="ECO:0000256" key="9">
    <source>
        <dbReference type="ARBA" id="ARBA00060764"/>
    </source>
</evidence>
<comment type="subunit">
    <text evidence="2">Homodimer.</text>
</comment>
<reference evidence="13" key="2">
    <citation type="submission" date="2023-06" db="EMBL/GenBank/DDBJ databases">
        <authorList>
            <person name="Ma L."/>
            <person name="Liu K.-W."/>
            <person name="Li Z."/>
            <person name="Hsiao Y.-Y."/>
            <person name="Qi Y."/>
            <person name="Fu T."/>
            <person name="Tang G."/>
            <person name="Zhang D."/>
            <person name="Sun W.-H."/>
            <person name="Liu D.-K."/>
            <person name="Li Y."/>
            <person name="Chen G.-Z."/>
            <person name="Liu X.-D."/>
            <person name="Liao X.-Y."/>
            <person name="Jiang Y.-T."/>
            <person name="Yu X."/>
            <person name="Hao Y."/>
            <person name="Huang J."/>
            <person name="Zhao X.-W."/>
            <person name="Ke S."/>
            <person name="Chen Y.-Y."/>
            <person name="Wu W.-L."/>
            <person name="Hsu J.-L."/>
            <person name="Lin Y.-F."/>
            <person name="Huang M.-D."/>
            <person name="Li C.-Y."/>
            <person name="Huang L."/>
            <person name="Wang Z.-W."/>
            <person name="Zhao X."/>
            <person name="Zhong W.-Y."/>
            <person name="Peng D.-H."/>
            <person name="Ahmad S."/>
            <person name="Lan S."/>
            <person name="Zhang J.-S."/>
            <person name="Tsai W.-C."/>
            <person name="Van De Peer Y."/>
            <person name="Liu Z.-J."/>
        </authorList>
    </citation>
    <scope>NUCLEOTIDE SEQUENCE</scope>
    <source>
        <strain evidence="13">SCP</strain>
        <tissue evidence="13">Leaves</tissue>
    </source>
</reference>
<feature type="domain" description="Alcohol dehydrogenase-like C-terminal" evidence="11">
    <location>
        <begin position="198"/>
        <end position="327"/>
    </location>
</feature>
<dbReference type="GO" id="GO:0005829">
    <property type="term" value="C:cytosol"/>
    <property type="evidence" value="ECO:0007669"/>
    <property type="project" value="TreeGrafter"/>
</dbReference>
<evidence type="ECO:0000259" key="12">
    <source>
        <dbReference type="Pfam" id="PF08240"/>
    </source>
</evidence>
<dbReference type="AlphaFoldDB" id="A0AAV9AD33"/>
<comment type="cofactor">
    <cofactor evidence="1 10">
        <name>Zn(2+)</name>
        <dbReference type="ChEBI" id="CHEBI:29105"/>
    </cofactor>
</comment>
<dbReference type="PANTHER" id="PTHR43880">
    <property type="entry name" value="ALCOHOL DEHYDROGENASE"/>
    <property type="match status" value="1"/>
</dbReference>
<accession>A0AAV9AD33</accession>
<keyword evidence="4 10" id="KW-0862">Zinc</keyword>
<dbReference type="PROSITE" id="PS00059">
    <property type="entry name" value="ADH_ZINC"/>
    <property type="match status" value="1"/>
</dbReference>
<dbReference type="Pfam" id="PF00107">
    <property type="entry name" value="ADH_zinc_N"/>
    <property type="match status" value="1"/>
</dbReference>
<dbReference type="GO" id="GO:0046294">
    <property type="term" value="P:formaldehyde catabolic process"/>
    <property type="evidence" value="ECO:0007669"/>
    <property type="project" value="TreeGrafter"/>
</dbReference>
<sequence length="339" mass="36357">MIKLVSFTAAVCWGPDEPFKIEEIEVEPPRALEIRVRMICASLCHSDIIVWVTVQPLYPRILGHEGVGVVESVGEGVIDLKQGDTIIPTFIGECGECINCLSGKTNICFKHPMLIDGLMPDKTSRLSVGGEKLYHMFTCGTWSEYMVLSVAYAVKVDASLPPAHASLLSCGFSTGYGGPWKEAKVEMGSTAAVFGLGGVGIGAIAGAKMMGASRIIGVDINNKKKEKAEFFGMTDFVNPIEVGKSASEAIKEMTGGLGVDYSFECSGVEVLLNEAVAATVPGRGMTISIGTGVDVSFKMFQLAMNKTLRGTLFGGIRPRLDLPTLIQKSLNKVFMQTYH</sequence>
<dbReference type="FunFam" id="3.40.50.720:FF:000003">
    <property type="entry name" value="S-(hydroxymethyl)glutathione dehydrogenase"/>
    <property type="match status" value="1"/>
</dbReference>
<dbReference type="PANTHER" id="PTHR43880:SF38">
    <property type="entry name" value="ALCOHOL DEHYDROGENASE-RELATED"/>
    <property type="match status" value="1"/>
</dbReference>
<dbReference type="Gene3D" id="3.90.180.10">
    <property type="entry name" value="Medium-chain alcohol dehydrogenases, catalytic domain"/>
    <property type="match status" value="1"/>
</dbReference>
<evidence type="ECO:0000256" key="3">
    <source>
        <dbReference type="ARBA" id="ARBA00022723"/>
    </source>
</evidence>
<keyword evidence="5" id="KW-0560">Oxidoreductase</keyword>
<evidence type="ECO:0000256" key="4">
    <source>
        <dbReference type="ARBA" id="ARBA00022833"/>
    </source>
</evidence>
<dbReference type="GO" id="GO:0008270">
    <property type="term" value="F:zinc ion binding"/>
    <property type="evidence" value="ECO:0007669"/>
    <property type="project" value="InterPro"/>
</dbReference>
<dbReference type="GO" id="GO:0004022">
    <property type="term" value="F:alcohol dehydrogenase (NAD+) activity"/>
    <property type="evidence" value="ECO:0007669"/>
    <property type="project" value="UniProtKB-EC"/>
</dbReference>
<comment type="caution">
    <text evidence="13">The sequence shown here is derived from an EMBL/GenBank/DDBJ whole genome shotgun (WGS) entry which is preliminary data.</text>
</comment>
<gene>
    <name evidence="13" type="ORF">QJS04_geneDACA008833</name>
</gene>
<reference evidence="13" key="1">
    <citation type="journal article" date="2023" name="Nat. Commun.">
        <title>Diploid and tetraploid genomes of Acorus and the evolution of monocots.</title>
        <authorList>
            <person name="Ma L."/>
            <person name="Liu K.W."/>
            <person name="Li Z."/>
            <person name="Hsiao Y.Y."/>
            <person name="Qi Y."/>
            <person name="Fu T."/>
            <person name="Tang G.D."/>
            <person name="Zhang D."/>
            <person name="Sun W.H."/>
            <person name="Liu D.K."/>
            <person name="Li Y."/>
            <person name="Chen G.Z."/>
            <person name="Liu X.D."/>
            <person name="Liao X.Y."/>
            <person name="Jiang Y.T."/>
            <person name="Yu X."/>
            <person name="Hao Y."/>
            <person name="Huang J."/>
            <person name="Zhao X.W."/>
            <person name="Ke S."/>
            <person name="Chen Y.Y."/>
            <person name="Wu W.L."/>
            <person name="Hsu J.L."/>
            <person name="Lin Y.F."/>
            <person name="Huang M.D."/>
            <person name="Li C.Y."/>
            <person name="Huang L."/>
            <person name="Wang Z.W."/>
            <person name="Zhao X."/>
            <person name="Zhong W.Y."/>
            <person name="Peng D.H."/>
            <person name="Ahmad S."/>
            <person name="Lan S."/>
            <person name="Zhang J.S."/>
            <person name="Tsai W.C."/>
            <person name="Van de Peer Y."/>
            <person name="Liu Z.J."/>
        </authorList>
    </citation>
    <scope>NUCLEOTIDE SEQUENCE</scope>
    <source>
        <strain evidence="13">SCP</strain>
    </source>
</reference>
<dbReference type="SUPFAM" id="SSF51735">
    <property type="entry name" value="NAD(P)-binding Rossmann-fold domains"/>
    <property type="match status" value="1"/>
</dbReference>
<evidence type="ECO:0000256" key="6">
    <source>
        <dbReference type="ARBA" id="ARBA00023027"/>
    </source>
</evidence>
<dbReference type="FunFam" id="3.90.180.10:FF:000067">
    <property type="entry name" value="alcohol dehydrogenase 1-like isoform X1"/>
    <property type="match status" value="1"/>
</dbReference>
<comment type="catalytic activity">
    <reaction evidence="7">
        <text>a secondary alcohol + NAD(+) = a ketone + NADH + H(+)</text>
        <dbReference type="Rhea" id="RHEA:10740"/>
        <dbReference type="ChEBI" id="CHEBI:15378"/>
        <dbReference type="ChEBI" id="CHEBI:17087"/>
        <dbReference type="ChEBI" id="CHEBI:35681"/>
        <dbReference type="ChEBI" id="CHEBI:57540"/>
        <dbReference type="ChEBI" id="CHEBI:57945"/>
        <dbReference type="EC" id="1.1.1.1"/>
    </reaction>
</comment>
<keyword evidence="14" id="KW-1185">Reference proteome</keyword>
<comment type="catalytic activity">
    <reaction evidence="8">
        <text>a primary alcohol + NAD(+) = an aldehyde + NADH + H(+)</text>
        <dbReference type="Rhea" id="RHEA:10736"/>
        <dbReference type="ChEBI" id="CHEBI:15378"/>
        <dbReference type="ChEBI" id="CHEBI:15734"/>
        <dbReference type="ChEBI" id="CHEBI:17478"/>
        <dbReference type="ChEBI" id="CHEBI:57540"/>
        <dbReference type="ChEBI" id="CHEBI:57945"/>
        <dbReference type="EC" id="1.1.1.1"/>
    </reaction>
</comment>
<protein>
    <submittedName>
        <fullName evidence="13">Alcohol dehydrogenase-like 7</fullName>
    </submittedName>
</protein>
<dbReference type="InterPro" id="IPR013154">
    <property type="entry name" value="ADH-like_N"/>
</dbReference>
<evidence type="ECO:0000256" key="7">
    <source>
        <dbReference type="ARBA" id="ARBA00049164"/>
    </source>
</evidence>
<evidence type="ECO:0000313" key="14">
    <source>
        <dbReference type="Proteomes" id="UP001179952"/>
    </source>
</evidence>
<keyword evidence="6" id="KW-0520">NAD</keyword>
<dbReference type="SUPFAM" id="SSF50129">
    <property type="entry name" value="GroES-like"/>
    <property type="match status" value="1"/>
</dbReference>
<dbReference type="Gene3D" id="3.40.50.720">
    <property type="entry name" value="NAD(P)-binding Rossmann-like Domain"/>
    <property type="match status" value="1"/>
</dbReference>
<evidence type="ECO:0000313" key="13">
    <source>
        <dbReference type="EMBL" id="KAK1262062.1"/>
    </source>
</evidence>
<evidence type="ECO:0000256" key="1">
    <source>
        <dbReference type="ARBA" id="ARBA00001947"/>
    </source>
</evidence>
<evidence type="ECO:0000256" key="8">
    <source>
        <dbReference type="ARBA" id="ARBA00049243"/>
    </source>
</evidence>
<evidence type="ECO:0000256" key="2">
    <source>
        <dbReference type="ARBA" id="ARBA00011738"/>
    </source>
</evidence>
<dbReference type="InterPro" id="IPR002328">
    <property type="entry name" value="ADH_Zn_CS"/>
</dbReference>
<dbReference type="InterPro" id="IPR011032">
    <property type="entry name" value="GroES-like_sf"/>
</dbReference>
<organism evidence="13 14">
    <name type="scientific">Acorus gramineus</name>
    <name type="common">Dwarf sweet flag</name>
    <dbReference type="NCBI Taxonomy" id="55184"/>
    <lineage>
        <taxon>Eukaryota</taxon>
        <taxon>Viridiplantae</taxon>
        <taxon>Streptophyta</taxon>
        <taxon>Embryophyta</taxon>
        <taxon>Tracheophyta</taxon>
        <taxon>Spermatophyta</taxon>
        <taxon>Magnoliopsida</taxon>
        <taxon>Liliopsida</taxon>
        <taxon>Acoraceae</taxon>
        <taxon>Acorus</taxon>
    </lineage>
</organism>
<feature type="domain" description="Alcohol dehydrogenase-like N-terminal" evidence="12">
    <location>
        <begin position="33"/>
        <end position="156"/>
    </location>
</feature>
<name>A0AAV9AD33_ACOGR</name>
<comment type="similarity">
    <text evidence="9">Belongs to the zinc-containing alcohol dehydrogenase family. Class-IV subfamily.</text>
</comment>
<dbReference type="Proteomes" id="UP001179952">
    <property type="component" value="Unassembled WGS sequence"/>
</dbReference>
<dbReference type="InterPro" id="IPR013149">
    <property type="entry name" value="ADH-like_C"/>
</dbReference>
<proteinExistence type="inferred from homology"/>